<evidence type="ECO:0000313" key="2">
    <source>
        <dbReference type="Proteomes" id="UP001500943"/>
    </source>
</evidence>
<dbReference type="Proteomes" id="UP001500943">
    <property type="component" value="Unassembled WGS sequence"/>
</dbReference>
<sequence>MACSAALFGATFGAADFTGAACVAVAFAGLVFAAGVDLAADSAEVGFLAAGFLADGVAFALGALDTAGIAGLGIDEVESSELFVAIRIL</sequence>
<proteinExistence type="predicted"/>
<comment type="caution">
    <text evidence="1">The sequence shown here is derived from an EMBL/GenBank/DDBJ whole genome shotgun (WGS) entry which is preliminary data.</text>
</comment>
<name>A0ABN1VEI4_9MICO</name>
<organism evidence="1 2">
    <name type="scientific">Rhodoglobus aureus</name>
    <dbReference type="NCBI Taxonomy" id="191497"/>
    <lineage>
        <taxon>Bacteria</taxon>
        <taxon>Bacillati</taxon>
        <taxon>Actinomycetota</taxon>
        <taxon>Actinomycetes</taxon>
        <taxon>Micrococcales</taxon>
        <taxon>Microbacteriaceae</taxon>
        <taxon>Rhodoglobus</taxon>
    </lineage>
</organism>
<evidence type="ECO:0000313" key="1">
    <source>
        <dbReference type="EMBL" id="GAA1207717.1"/>
    </source>
</evidence>
<protein>
    <submittedName>
        <fullName evidence="1">Uncharacterized protein</fullName>
    </submittedName>
</protein>
<reference evidence="1 2" key="1">
    <citation type="journal article" date="2019" name="Int. J. Syst. Evol. Microbiol.">
        <title>The Global Catalogue of Microorganisms (GCM) 10K type strain sequencing project: providing services to taxonomists for standard genome sequencing and annotation.</title>
        <authorList>
            <consortium name="The Broad Institute Genomics Platform"/>
            <consortium name="The Broad Institute Genome Sequencing Center for Infectious Disease"/>
            <person name="Wu L."/>
            <person name="Ma J."/>
        </authorList>
    </citation>
    <scope>NUCLEOTIDE SEQUENCE [LARGE SCALE GENOMIC DNA]</scope>
    <source>
        <strain evidence="1 2">JCM 12762</strain>
    </source>
</reference>
<accession>A0ABN1VEI4</accession>
<gene>
    <name evidence="1" type="ORF">GCM10009655_03610</name>
</gene>
<dbReference type="EMBL" id="BAAAKW010000008">
    <property type="protein sequence ID" value="GAA1207717.1"/>
    <property type="molecule type" value="Genomic_DNA"/>
</dbReference>
<keyword evidence="2" id="KW-1185">Reference proteome</keyword>